<comment type="caution">
    <text evidence="1">The sequence shown here is derived from an EMBL/GenBank/DDBJ whole genome shotgun (WGS) entry which is preliminary data.</text>
</comment>
<dbReference type="Proteomes" id="UP000305546">
    <property type="component" value="Unassembled WGS sequence"/>
</dbReference>
<protein>
    <submittedName>
        <fullName evidence="1">Uncharacterized protein</fullName>
    </submittedName>
</protein>
<proteinExistence type="predicted"/>
<reference evidence="1 2" key="1">
    <citation type="submission" date="2019-06" db="EMBL/GenBank/DDBJ databases">
        <title>Amycolatopsis alkalitolerans sp. nov., isolated from Gastrodia elata Blume.</title>
        <authorList>
            <person name="Narsing Rao M.P."/>
            <person name="Li W.J."/>
        </authorList>
    </citation>
    <scope>NUCLEOTIDE SEQUENCE [LARGE SCALE GENOMIC DNA]</scope>
    <source>
        <strain evidence="1 2">SYSUP0005</strain>
    </source>
</reference>
<dbReference type="RefSeq" id="WP_139100873.1">
    <property type="nucleotide sequence ID" value="NZ_VDFW01000082.1"/>
</dbReference>
<dbReference type="AlphaFoldDB" id="A0A5C4LRV7"/>
<accession>A0A5C4LRV7</accession>
<organism evidence="1 2">
    <name type="scientific">Amycolatopsis alkalitolerans</name>
    <dbReference type="NCBI Taxonomy" id="2547244"/>
    <lineage>
        <taxon>Bacteria</taxon>
        <taxon>Bacillati</taxon>
        <taxon>Actinomycetota</taxon>
        <taxon>Actinomycetes</taxon>
        <taxon>Pseudonocardiales</taxon>
        <taxon>Pseudonocardiaceae</taxon>
        <taxon>Amycolatopsis</taxon>
    </lineage>
</organism>
<dbReference type="EMBL" id="VDFW01000082">
    <property type="protein sequence ID" value="TNC18020.1"/>
    <property type="molecule type" value="Genomic_DNA"/>
</dbReference>
<keyword evidence="2" id="KW-1185">Reference proteome</keyword>
<gene>
    <name evidence="1" type="ORF">FG385_33740</name>
</gene>
<evidence type="ECO:0000313" key="2">
    <source>
        <dbReference type="Proteomes" id="UP000305546"/>
    </source>
</evidence>
<dbReference type="OrthoDB" id="4981820at2"/>
<sequence>MTYDNVADRATQVTDINGGTWTLPAPTSAGSSKGYRGAVLASHPNDYWPLDEASGTDAINVIPGASELGSDGDATYNNVTLGQPGPFAHAPDTAAGFNGTSSILTAPNFLIVDPTAKRHRLRCGSKPAPPAVVVLRFPQDRGGMDYEDDVLCPRRGGGST</sequence>
<feature type="non-terminal residue" evidence="1">
    <location>
        <position position="160"/>
    </location>
</feature>
<evidence type="ECO:0000313" key="1">
    <source>
        <dbReference type="EMBL" id="TNC18020.1"/>
    </source>
</evidence>
<name>A0A5C4LRV7_9PSEU</name>